<organism evidence="1 2">
    <name type="scientific">Caerostris extrusa</name>
    <name type="common">Bark spider</name>
    <name type="synonym">Caerostris bankana</name>
    <dbReference type="NCBI Taxonomy" id="172846"/>
    <lineage>
        <taxon>Eukaryota</taxon>
        <taxon>Metazoa</taxon>
        <taxon>Ecdysozoa</taxon>
        <taxon>Arthropoda</taxon>
        <taxon>Chelicerata</taxon>
        <taxon>Arachnida</taxon>
        <taxon>Araneae</taxon>
        <taxon>Araneomorphae</taxon>
        <taxon>Entelegynae</taxon>
        <taxon>Araneoidea</taxon>
        <taxon>Araneidae</taxon>
        <taxon>Caerostris</taxon>
    </lineage>
</organism>
<name>A0AAV4N8P4_CAEEX</name>
<evidence type="ECO:0000313" key="1">
    <source>
        <dbReference type="EMBL" id="GIX80719.1"/>
    </source>
</evidence>
<accession>A0AAV4N8P4</accession>
<dbReference type="EMBL" id="BPLR01003055">
    <property type="protein sequence ID" value="GIX80719.1"/>
    <property type="molecule type" value="Genomic_DNA"/>
</dbReference>
<protein>
    <submittedName>
        <fullName evidence="1">Uncharacterized protein</fullName>
    </submittedName>
</protein>
<evidence type="ECO:0000313" key="2">
    <source>
        <dbReference type="Proteomes" id="UP001054945"/>
    </source>
</evidence>
<dbReference type="Proteomes" id="UP001054945">
    <property type="component" value="Unassembled WGS sequence"/>
</dbReference>
<reference evidence="1 2" key="1">
    <citation type="submission" date="2021-06" db="EMBL/GenBank/DDBJ databases">
        <title>Caerostris extrusa draft genome.</title>
        <authorList>
            <person name="Kono N."/>
            <person name="Arakawa K."/>
        </authorList>
    </citation>
    <scope>NUCLEOTIDE SEQUENCE [LARGE SCALE GENOMIC DNA]</scope>
</reference>
<sequence>MAEELADGKVNLTIVYGRIFFGKSVRRFRDEGNLSTFSTPLQFIGNGEYLSCDDGEHLNSTIGNNGEEEHLDSTIGNKGDDEFFSSGDCEYLYSGDEYFNSGDGEVVAIVDGEVVAIVDGEVVAIVDGEVV</sequence>
<dbReference type="AlphaFoldDB" id="A0AAV4N8P4"/>
<comment type="caution">
    <text evidence="1">The sequence shown here is derived from an EMBL/GenBank/DDBJ whole genome shotgun (WGS) entry which is preliminary data.</text>
</comment>
<gene>
    <name evidence="1" type="ORF">CEXT_621951</name>
</gene>
<keyword evidence="2" id="KW-1185">Reference proteome</keyword>
<proteinExistence type="predicted"/>